<comment type="caution">
    <text evidence="4">The sequence shown here is derived from an EMBL/GenBank/DDBJ whole genome shotgun (WGS) entry which is preliminary data.</text>
</comment>
<evidence type="ECO:0000256" key="3">
    <source>
        <dbReference type="HAMAP-Rule" id="MF_00187"/>
    </source>
</evidence>
<name>A0ABT9XR09_9BACI</name>
<dbReference type="Gene3D" id="3.10.20.10">
    <property type="match status" value="1"/>
</dbReference>
<organism evidence="4 5">
    <name type="scientific">Neobacillus ginsengisoli</name>
    <dbReference type="NCBI Taxonomy" id="904295"/>
    <lineage>
        <taxon>Bacteria</taxon>
        <taxon>Bacillati</taxon>
        <taxon>Bacillota</taxon>
        <taxon>Bacilli</taxon>
        <taxon>Bacillales</taxon>
        <taxon>Bacillaceae</taxon>
        <taxon>Neobacillus</taxon>
    </lineage>
</organism>
<comment type="function">
    <text evidence="3">Required for formate dehydrogenase (FDH) activity. Acts as a sulfur carrier protein that transfers sulfur from IscS to the molybdenum cofactor prior to its insertion into FDH.</text>
</comment>
<dbReference type="Gene3D" id="3.40.140.10">
    <property type="entry name" value="Cytidine Deaminase, domain 2"/>
    <property type="match status" value="1"/>
</dbReference>
<dbReference type="PANTHER" id="PTHR30592:SF1">
    <property type="entry name" value="SULFUR CARRIER PROTEIN FDHD"/>
    <property type="match status" value="1"/>
</dbReference>
<dbReference type="InterPro" id="IPR016193">
    <property type="entry name" value="Cytidine_deaminase-like"/>
</dbReference>
<comment type="subcellular location">
    <subcellularLocation>
        <location evidence="3">Cytoplasm</location>
    </subcellularLocation>
</comment>
<keyword evidence="5" id="KW-1185">Reference proteome</keyword>
<keyword evidence="2 3" id="KW-0501">Molybdenum cofactor biosynthesis</keyword>
<dbReference type="Proteomes" id="UP001224122">
    <property type="component" value="Unassembled WGS sequence"/>
</dbReference>
<dbReference type="PIRSF" id="PIRSF015626">
    <property type="entry name" value="FdhD"/>
    <property type="match status" value="1"/>
</dbReference>
<evidence type="ECO:0000313" key="5">
    <source>
        <dbReference type="Proteomes" id="UP001224122"/>
    </source>
</evidence>
<dbReference type="EMBL" id="JAUSTW010000002">
    <property type="protein sequence ID" value="MDQ0197992.1"/>
    <property type="molecule type" value="Genomic_DNA"/>
</dbReference>
<dbReference type="SUPFAM" id="SSF53927">
    <property type="entry name" value="Cytidine deaminase-like"/>
    <property type="match status" value="1"/>
</dbReference>
<feature type="active site" description="Cysteine persulfide intermediate" evidence="3">
    <location>
        <position position="110"/>
    </location>
</feature>
<protein>
    <recommendedName>
        <fullName evidence="3">Sulfur carrier protein FdhD</fullName>
    </recommendedName>
</protein>
<dbReference type="Pfam" id="PF02634">
    <property type="entry name" value="FdhD-NarQ"/>
    <property type="match status" value="1"/>
</dbReference>
<comment type="caution">
    <text evidence="3">Lacks conserved residue(s) required for the propagation of feature annotation.</text>
</comment>
<evidence type="ECO:0000313" key="4">
    <source>
        <dbReference type="EMBL" id="MDQ0197992.1"/>
    </source>
</evidence>
<dbReference type="NCBIfam" id="TIGR00129">
    <property type="entry name" value="fdhD_narQ"/>
    <property type="match status" value="1"/>
</dbReference>
<dbReference type="HAMAP" id="MF_00187">
    <property type="entry name" value="FdhD"/>
    <property type="match status" value="1"/>
</dbReference>
<reference evidence="4 5" key="1">
    <citation type="submission" date="2023-07" db="EMBL/GenBank/DDBJ databases">
        <title>Genomic Encyclopedia of Type Strains, Phase IV (KMG-IV): sequencing the most valuable type-strain genomes for metagenomic binning, comparative biology and taxonomic classification.</title>
        <authorList>
            <person name="Goeker M."/>
        </authorList>
    </citation>
    <scope>NUCLEOTIDE SEQUENCE [LARGE SCALE GENOMIC DNA]</scope>
    <source>
        <strain evidence="4 5">DSM 27594</strain>
    </source>
</reference>
<dbReference type="PANTHER" id="PTHR30592">
    <property type="entry name" value="FORMATE DEHYDROGENASE"/>
    <property type="match status" value="1"/>
</dbReference>
<sequence length="272" mass="30805">MITIQLQNETKIPIISYQYGEFKKIDDTIVTEYALTIKLNGVEFATLVCTPEYLEDMVIGFLASENVIKNLNDIEDLWIEENRGFAHVTVKEKKLLYEKFRSKRYVTSCCGMSRQGFYFVNDAFTAKKLDNVKITLTPNECISLMEALQQQASTFKRTGGVHNAGMCDTNNMLFSRMDIGRHNALDKLYGYCLKHSIPTNNKILVFSGRVSSEILIKASKIGCAVILSKSAPTELALEIADQLGITTIGFIRNKSFNIYTHAWRIQQDQDPV</sequence>
<accession>A0ABT9XR09</accession>
<comment type="similarity">
    <text evidence="3">Belongs to the FdhD family.</text>
</comment>
<gene>
    <name evidence="3" type="primary">fdhD</name>
    <name evidence="4" type="ORF">J2S10_001133</name>
</gene>
<evidence type="ECO:0000256" key="1">
    <source>
        <dbReference type="ARBA" id="ARBA00022490"/>
    </source>
</evidence>
<evidence type="ECO:0000256" key="2">
    <source>
        <dbReference type="ARBA" id="ARBA00023150"/>
    </source>
</evidence>
<proteinExistence type="inferred from homology"/>
<keyword evidence="1 3" id="KW-0963">Cytoplasm</keyword>
<dbReference type="InterPro" id="IPR003786">
    <property type="entry name" value="FdhD"/>
</dbReference>